<proteinExistence type="predicted"/>
<reference evidence="1 2" key="1">
    <citation type="journal article" date="2013" name="ISME J.">
        <title>Comparative genomics of pathogenic lineages of Vibrio nigripulchritudo identifies virulence-associated traits.</title>
        <authorList>
            <person name="Goudenege D."/>
            <person name="Labreuche Y."/>
            <person name="Krin E."/>
            <person name="Ansquer D."/>
            <person name="Mangenot S."/>
            <person name="Calteau A."/>
            <person name="Medigue C."/>
            <person name="Mazel D."/>
            <person name="Polz M.F."/>
            <person name="Le Roux F."/>
        </authorList>
    </citation>
    <scope>NUCLEOTIDE SEQUENCE [LARGE SCALE GENOMIC DNA]</scope>
    <source>
        <strain evidence="1 2">SOn1</strain>
    </source>
</reference>
<evidence type="ECO:0008006" key="3">
    <source>
        <dbReference type="Google" id="ProtNLM"/>
    </source>
</evidence>
<dbReference type="RefSeq" id="WP_022610850.1">
    <property type="nucleotide sequence ID" value="NZ_LK391965.1"/>
</dbReference>
<gene>
    <name evidence="1" type="ORF">VIBNISOn1_1430095</name>
</gene>
<name>A0AAV2VKU6_9VIBR</name>
<sequence>MNKGILAVSFSSIVLLGCGGGSDSSHQPTARSSCGEIHLKRGYSETVSSSSFWSTTALRSGIYTEIYPKVTLGSVDTTLTSTDSKCKQTLDAYTGFTVHTWEGTTQSDLVTGEQFYFRPYLRVQYGHPNIGSYQKWFDDASPTQSTANIKKVELYSVAAVGYGVSYQEFKPTSNSAMHLVELPLTCSTTLPNTLSITRTEKPVNDILAANIDTQFCSDPYNITTINGPDVARQCLSAAPTSEKSPVNCTFTNAKVGVPDNKGNYFPAYISGSVTRAQNQDFVFQINKVEY</sequence>
<dbReference type="EMBL" id="CAOF01000050">
    <property type="protein sequence ID" value="CCO45322.1"/>
    <property type="molecule type" value="Genomic_DNA"/>
</dbReference>
<organism evidence="1 2">
    <name type="scientific">Vibrio nigripulchritudo SOn1</name>
    <dbReference type="NCBI Taxonomy" id="1238450"/>
    <lineage>
        <taxon>Bacteria</taxon>
        <taxon>Pseudomonadati</taxon>
        <taxon>Pseudomonadota</taxon>
        <taxon>Gammaproteobacteria</taxon>
        <taxon>Vibrionales</taxon>
        <taxon>Vibrionaceae</taxon>
        <taxon>Vibrio</taxon>
    </lineage>
</organism>
<evidence type="ECO:0000313" key="1">
    <source>
        <dbReference type="EMBL" id="CCO45322.1"/>
    </source>
</evidence>
<evidence type="ECO:0000313" key="2">
    <source>
        <dbReference type="Proteomes" id="UP000018211"/>
    </source>
</evidence>
<dbReference type="AlphaFoldDB" id="A0AAV2VKU6"/>
<accession>A0AAV2VKU6</accession>
<dbReference type="PROSITE" id="PS51257">
    <property type="entry name" value="PROKAR_LIPOPROTEIN"/>
    <property type="match status" value="1"/>
</dbReference>
<protein>
    <recommendedName>
        <fullName evidence="3">Lipoprotein</fullName>
    </recommendedName>
</protein>
<comment type="caution">
    <text evidence="1">The sequence shown here is derived from an EMBL/GenBank/DDBJ whole genome shotgun (WGS) entry which is preliminary data.</text>
</comment>
<dbReference type="Proteomes" id="UP000018211">
    <property type="component" value="Unassembled WGS sequence"/>
</dbReference>